<keyword evidence="7" id="KW-1185">Reference proteome</keyword>
<feature type="region of interest" description="Disordered" evidence="5">
    <location>
        <begin position="18"/>
        <end position="55"/>
    </location>
</feature>
<dbReference type="Proteomes" id="UP000554235">
    <property type="component" value="Unassembled WGS sequence"/>
</dbReference>
<evidence type="ECO:0000256" key="5">
    <source>
        <dbReference type="SAM" id="MobiDB-lite"/>
    </source>
</evidence>
<dbReference type="EMBL" id="JAADYS010000874">
    <property type="protein sequence ID" value="KAF4466432.1"/>
    <property type="molecule type" value="Genomic_DNA"/>
</dbReference>
<dbReference type="GO" id="GO:0046165">
    <property type="term" value="P:alcohol biosynthetic process"/>
    <property type="evidence" value="ECO:0007669"/>
    <property type="project" value="UniProtKB-ARBA"/>
</dbReference>
<accession>A0A8H4LBL7</accession>
<name>A0A8H4LBL7_9HYPO</name>
<comment type="caution">
    <text evidence="6">The sequence shown here is derived from an EMBL/GenBank/DDBJ whole genome shotgun (WGS) entry which is preliminary data.</text>
</comment>
<dbReference type="Gene3D" id="1.10.600.10">
    <property type="entry name" value="Farnesyl Diphosphate Synthase"/>
    <property type="match status" value="1"/>
</dbReference>
<keyword evidence="3" id="KW-0460">Magnesium</keyword>
<comment type="similarity">
    <text evidence="4">Belongs to the FPP/GGPP synthase family.</text>
</comment>
<dbReference type="OrthoDB" id="6921389at2759"/>
<evidence type="ECO:0000256" key="3">
    <source>
        <dbReference type="ARBA" id="ARBA00022842"/>
    </source>
</evidence>
<feature type="compositionally biased region" description="Polar residues" evidence="5">
    <location>
        <begin position="30"/>
        <end position="55"/>
    </location>
</feature>
<dbReference type="CDD" id="cd00685">
    <property type="entry name" value="Trans_IPPS_HT"/>
    <property type="match status" value="1"/>
</dbReference>
<dbReference type="PROSITE" id="PS00723">
    <property type="entry name" value="POLYPRENYL_SYNTHASE_1"/>
    <property type="match status" value="1"/>
</dbReference>
<dbReference type="Pfam" id="PF00348">
    <property type="entry name" value="polyprenyl_synt"/>
    <property type="match status" value="1"/>
</dbReference>
<proteinExistence type="inferred from homology"/>
<evidence type="ECO:0000313" key="6">
    <source>
        <dbReference type="EMBL" id="KAF4466432.1"/>
    </source>
</evidence>
<evidence type="ECO:0000256" key="2">
    <source>
        <dbReference type="ARBA" id="ARBA00022723"/>
    </source>
</evidence>
<dbReference type="GO" id="GO:0008299">
    <property type="term" value="P:isoprenoid biosynthetic process"/>
    <property type="evidence" value="ECO:0007669"/>
    <property type="project" value="InterPro"/>
</dbReference>
<dbReference type="GO" id="GO:0046872">
    <property type="term" value="F:metal ion binding"/>
    <property type="evidence" value="ECO:0007669"/>
    <property type="project" value="UniProtKB-KW"/>
</dbReference>
<evidence type="ECO:0000313" key="7">
    <source>
        <dbReference type="Proteomes" id="UP000554235"/>
    </source>
</evidence>
<sequence>MSIYQTFRAANEPVLTSNAKSDSFPATIPTEGSLSDQGSMSSGEQLHTTLSGSSRTTAPEFASQLCLLTIMDSELQHNWRAKRLKVAESPHNYMLTLPSKGIRGAFVDALNVWFEASEESTATIKDVISMLHDSSLIIDDFQDDSPLRRGKPSTHTVFGPAQAINSATYVIVKAIARLQPIINPTSLDEVTGMILTIFEGQAMDLSWTFNNACPSIQEYLLMVNDKTGALFRLACHLLMLNSNASLAENSPESISSMISLLGQYFQIRDDYMNLIDQNYADQKGFCEDLDEGKYSLPLLHALQSDSGGLLMNMLSTRRTQGRLTVQQKALILDQMEASGSLSWTRSLIDDLHEQLITGIERLEKELNRSNPAMRKLVKLLKLDG</sequence>
<dbReference type="GO" id="GO:0043386">
    <property type="term" value="P:mycotoxin biosynthetic process"/>
    <property type="evidence" value="ECO:0007669"/>
    <property type="project" value="UniProtKB-ARBA"/>
</dbReference>
<dbReference type="SFLD" id="SFLDS00005">
    <property type="entry name" value="Isoprenoid_Synthase_Type_I"/>
    <property type="match status" value="1"/>
</dbReference>
<dbReference type="PANTHER" id="PTHR12001">
    <property type="entry name" value="GERANYLGERANYL PYROPHOSPHATE SYNTHASE"/>
    <property type="match status" value="1"/>
</dbReference>
<dbReference type="GO" id="GO:0004659">
    <property type="term" value="F:prenyltransferase activity"/>
    <property type="evidence" value="ECO:0007669"/>
    <property type="project" value="InterPro"/>
</dbReference>
<evidence type="ECO:0000256" key="4">
    <source>
        <dbReference type="RuleBase" id="RU004466"/>
    </source>
</evidence>
<dbReference type="PROSITE" id="PS00444">
    <property type="entry name" value="POLYPRENYL_SYNTHASE_2"/>
    <property type="match status" value="1"/>
</dbReference>
<protein>
    <submittedName>
        <fullName evidence="6">Geranylgeranyl diphosphate synthase</fullName>
    </submittedName>
</protein>
<dbReference type="SUPFAM" id="SSF48576">
    <property type="entry name" value="Terpenoid synthases"/>
    <property type="match status" value="1"/>
</dbReference>
<dbReference type="InterPro" id="IPR033749">
    <property type="entry name" value="Polyprenyl_synt_CS"/>
</dbReference>
<dbReference type="InterPro" id="IPR000092">
    <property type="entry name" value="Polyprenyl_synt"/>
</dbReference>
<gene>
    <name evidence="6" type="ORF">FALBO_6715</name>
</gene>
<evidence type="ECO:0000256" key="1">
    <source>
        <dbReference type="ARBA" id="ARBA00022679"/>
    </source>
</evidence>
<keyword evidence="2" id="KW-0479">Metal-binding</keyword>
<reference evidence="6 7" key="1">
    <citation type="submission" date="2020-01" db="EMBL/GenBank/DDBJ databases">
        <title>Identification and distribution of gene clusters putatively required for synthesis of sphingolipid metabolism inhibitors in phylogenetically diverse species of the filamentous fungus Fusarium.</title>
        <authorList>
            <person name="Kim H.-S."/>
            <person name="Busman M."/>
            <person name="Brown D.W."/>
            <person name="Divon H."/>
            <person name="Uhlig S."/>
            <person name="Proctor R.H."/>
        </authorList>
    </citation>
    <scope>NUCLEOTIDE SEQUENCE [LARGE SCALE GENOMIC DNA]</scope>
    <source>
        <strain evidence="6 7">NRRL 20459</strain>
    </source>
</reference>
<keyword evidence="1 4" id="KW-0808">Transferase</keyword>
<organism evidence="6 7">
    <name type="scientific">Fusarium albosuccineum</name>
    <dbReference type="NCBI Taxonomy" id="1237068"/>
    <lineage>
        <taxon>Eukaryota</taxon>
        <taxon>Fungi</taxon>
        <taxon>Dikarya</taxon>
        <taxon>Ascomycota</taxon>
        <taxon>Pezizomycotina</taxon>
        <taxon>Sordariomycetes</taxon>
        <taxon>Hypocreomycetidae</taxon>
        <taxon>Hypocreales</taxon>
        <taxon>Nectriaceae</taxon>
        <taxon>Fusarium</taxon>
        <taxon>Fusarium decemcellulare species complex</taxon>
    </lineage>
</organism>
<dbReference type="InterPro" id="IPR008949">
    <property type="entry name" value="Isoprenoid_synthase_dom_sf"/>
</dbReference>
<dbReference type="AlphaFoldDB" id="A0A8H4LBL7"/>
<dbReference type="PANTHER" id="PTHR12001:SF44">
    <property type="entry name" value="GERANYLGERANYL PYROPHOSPHATE SYNTHASE"/>
    <property type="match status" value="1"/>
</dbReference>